<gene>
    <name evidence="2" type="ORF">BZA70DRAFT_269209</name>
</gene>
<feature type="chain" id="PRO_5045437714" description="DUF4185 domain-containing protein" evidence="1">
    <location>
        <begin position="22"/>
        <end position="413"/>
    </location>
</feature>
<protein>
    <recommendedName>
        <fullName evidence="4">DUF4185 domain-containing protein</fullName>
    </recommendedName>
</protein>
<reference evidence="2 3" key="1">
    <citation type="submission" date="2024-03" db="EMBL/GenBank/DDBJ databases">
        <title>Genome-scale model development and genomic sequencing of the oleaginous clade Lipomyces.</title>
        <authorList>
            <consortium name="Lawrence Berkeley National Laboratory"/>
            <person name="Czajka J.J."/>
            <person name="Han Y."/>
            <person name="Kim J."/>
            <person name="Mondo S.J."/>
            <person name="Hofstad B.A."/>
            <person name="Robles A."/>
            <person name="Haridas S."/>
            <person name="Riley R."/>
            <person name="LaButti K."/>
            <person name="Pangilinan J."/>
            <person name="Andreopoulos W."/>
            <person name="Lipzen A."/>
            <person name="Yan J."/>
            <person name="Wang M."/>
            <person name="Ng V."/>
            <person name="Grigoriev I.V."/>
            <person name="Spatafora J.W."/>
            <person name="Magnuson J.K."/>
            <person name="Baker S.E."/>
            <person name="Pomraning K.R."/>
        </authorList>
    </citation>
    <scope>NUCLEOTIDE SEQUENCE [LARGE SCALE GENOMIC DNA]</scope>
    <source>
        <strain evidence="2 3">Phaff 52-87</strain>
    </source>
</reference>
<name>A0ABR1F2Q9_9ASCO</name>
<feature type="signal peptide" evidence="1">
    <location>
        <begin position="1"/>
        <end position="21"/>
    </location>
</feature>
<evidence type="ECO:0000313" key="2">
    <source>
        <dbReference type="EMBL" id="KAK7203343.1"/>
    </source>
</evidence>
<proteinExistence type="predicted"/>
<keyword evidence="3" id="KW-1185">Reference proteome</keyword>
<dbReference type="RefSeq" id="XP_064766376.1">
    <property type="nucleotide sequence ID" value="XM_064911204.1"/>
</dbReference>
<organism evidence="2 3">
    <name type="scientific">Myxozyma melibiosi</name>
    <dbReference type="NCBI Taxonomy" id="54550"/>
    <lineage>
        <taxon>Eukaryota</taxon>
        <taxon>Fungi</taxon>
        <taxon>Dikarya</taxon>
        <taxon>Ascomycota</taxon>
        <taxon>Saccharomycotina</taxon>
        <taxon>Lipomycetes</taxon>
        <taxon>Lipomycetales</taxon>
        <taxon>Lipomycetaceae</taxon>
        <taxon>Myxozyma</taxon>
    </lineage>
</organism>
<dbReference type="GeneID" id="90036716"/>
<dbReference type="EMBL" id="JBBJBU010000012">
    <property type="protein sequence ID" value="KAK7203343.1"/>
    <property type="molecule type" value="Genomic_DNA"/>
</dbReference>
<evidence type="ECO:0008006" key="4">
    <source>
        <dbReference type="Google" id="ProtNLM"/>
    </source>
</evidence>
<accession>A0ABR1F2Q9</accession>
<comment type="caution">
    <text evidence="2">The sequence shown here is derived from an EMBL/GenBank/DDBJ whole genome shotgun (WGS) entry which is preliminary data.</text>
</comment>
<sequence length="413" mass="45596">MFIDLRQLAAATLALASLASAAPLEERGLFGSASSSFVAQRQFTIPSVSGDRFSYQVSDSYRISGSCKHDHLKVSSHSDKGKLSDPDSPWVIHRDLPTICPIGKYFFWFFDDSFAYKSDGTFVGAASNSVVVSRDSSNPASVEEISIEHDGTVVVAIPWTDEEKETQYDDDRYALWAFGPCVPIDDSHASQVWSIVKFANSSYSETVGYTVADYSISDGALEVTRREVTSMTTTTYPYGAFASLLVNNVVYMYALDSTYSDKYDVHLASVPRATIYDTSTWSYYDGGSDSWSSSPPDATKRNKDKAVFTGEMPFSTGSMFYSKYHNAYVLVFFTNWADSKFYAITSQSPAGPWNTTATFLYETEAGSNGYNYGGQAAPVVEDGTTIGKKIVVSYTYQDNDSNWYGKAETVEFE</sequence>
<evidence type="ECO:0000256" key="1">
    <source>
        <dbReference type="SAM" id="SignalP"/>
    </source>
</evidence>
<dbReference type="Proteomes" id="UP001498771">
    <property type="component" value="Unassembled WGS sequence"/>
</dbReference>
<keyword evidence="1" id="KW-0732">Signal</keyword>
<evidence type="ECO:0000313" key="3">
    <source>
        <dbReference type="Proteomes" id="UP001498771"/>
    </source>
</evidence>